<name>A0A9J5Y7C6_SOLCO</name>
<sequence>MTLAPSAFFSMDVDILSDLGKLFSGIQSGFTGSHLGLSSILVMCCWLLMSPPDPVFLFSLYD</sequence>
<organism evidence="1 2">
    <name type="scientific">Solanum commersonii</name>
    <name type="common">Commerson's wild potato</name>
    <name type="synonym">Commerson's nightshade</name>
    <dbReference type="NCBI Taxonomy" id="4109"/>
    <lineage>
        <taxon>Eukaryota</taxon>
        <taxon>Viridiplantae</taxon>
        <taxon>Streptophyta</taxon>
        <taxon>Embryophyta</taxon>
        <taxon>Tracheophyta</taxon>
        <taxon>Spermatophyta</taxon>
        <taxon>Magnoliopsida</taxon>
        <taxon>eudicotyledons</taxon>
        <taxon>Gunneridae</taxon>
        <taxon>Pentapetalae</taxon>
        <taxon>asterids</taxon>
        <taxon>lamiids</taxon>
        <taxon>Solanales</taxon>
        <taxon>Solanaceae</taxon>
        <taxon>Solanoideae</taxon>
        <taxon>Solaneae</taxon>
        <taxon>Solanum</taxon>
    </lineage>
</organism>
<reference evidence="1 2" key="1">
    <citation type="submission" date="2020-09" db="EMBL/GenBank/DDBJ databases">
        <title>De no assembly of potato wild relative species, Solanum commersonii.</title>
        <authorList>
            <person name="Cho K."/>
        </authorList>
    </citation>
    <scope>NUCLEOTIDE SEQUENCE [LARGE SCALE GENOMIC DNA]</scope>
    <source>
        <strain evidence="1">LZ3.2</strain>
        <tissue evidence="1">Leaf</tissue>
    </source>
</reference>
<proteinExistence type="predicted"/>
<dbReference type="EMBL" id="JACXVP010000007">
    <property type="protein sequence ID" value="KAG5596595.1"/>
    <property type="molecule type" value="Genomic_DNA"/>
</dbReference>
<evidence type="ECO:0000313" key="1">
    <source>
        <dbReference type="EMBL" id="KAG5596595.1"/>
    </source>
</evidence>
<comment type="caution">
    <text evidence="1">The sequence shown here is derived from an EMBL/GenBank/DDBJ whole genome shotgun (WGS) entry which is preliminary data.</text>
</comment>
<dbReference type="Proteomes" id="UP000824120">
    <property type="component" value="Chromosome 7"/>
</dbReference>
<dbReference type="AlphaFoldDB" id="A0A9J5Y7C6"/>
<protein>
    <submittedName>
        <fullName evidence="1">Uncharacterized protein</fullName>
    </submittedName>
</protein>
<accession>A0A9J5Y7C6</accession>
<evidence type="ECO:0000313" key="2">
    <source>
        <dbReference type="Proteomes" id="UP000824120"/>
    </source>
</evidence>
<keyword evidence="2" id="KW-1185">Reference proteome</keyword>
<gene>
    <name evidence="1" type="ORF">H5410_037827</name>
</gene>